<protein>
    <recommendedName>
        <fullName evidence="8">IclR family transcriptional regulator</fullName>
    </recommendedName>
</protein>
<keyword evidence="2" id="KW-0238">DNA-binding</keyword>
<comment type="caution">
    <text evidence="6">The sequence shown here is derived from an EMBL/GenBank/DDBJ whole genome shotgun (WGS) entry which is preliminary data.</text>
</comment>
<dbReference type="InterPro" id="IPR036388">
    <property type="entry name" value="WH-like_DNA-bd_sf"/>
</dbReference>
<accession>A0A2G8R2E1</accession>
<feature type="domain" description="HTH iclR-type" evidence="4">
    <location>
        <begin position="15"/>
        <end position="77"/>
    </location>
</feature>
<dbReference type="Pfam" id="PF01614">
    <property type="entry name" value="IclR_C"/>
    <property type="match status" value="1"/>
</dbReference>
<evidence type="ECO:0000259" key="4">
    <source>
        <dbReference type="PROSITE" id="PS51077"/>
    </source>
</evidence>
<dbReference type="SUPFAM" id="SSF46785">
    <property type="entry name" value="Winged helix' DNA-binding domain"/>
    <property type="match status" value="1"/>
</dbReference>
<dbReference type="Gene3D" id="3.30.450.40">
    <property type="match status" value="1"/>
</dbReference>
<dbReference type="SUPFAM" id="SSF55781">
    <property type="entry name" value="GAF domain-like"/>
    <property type="match status" value="1"/>
</dbReference>
<name>A0A2G8R2E1_9RHOB</name>
<evidence type="ECO:0000259" key="5">
    <source>
        <dbReference type="PROSITE" id="PS51078"/>
    </source>
</evidence>
<keyword evidence="7" id="KW-1185">Reference proteome</keyword>
<evidence type="ECO:0000313" key="7">
    <source>
        <dbReference type="Proteomes" id="UP000231259"/>
    </source>
</evidence>
<dbReference type="SMART" id="SM00346">
    <property type="entry name" value="HTH_ICLR"/>
    <property type="match status" value="1"/>
</dbReference>
<dbReference type="EMBL" id="AWWI01000176">
    <property type="protein sequence ID" value="PIL15601.1"/>
    <property type="molecule type" value="Genomic_DNA"/>
</dbReference>
<dbReference type="AlphaFoldDB" id="A0A2G8R2E1"/>
<evidence type="ECO:0000256" key="2">
    <source>
        <dbReference type="ARBA" id="ARBA00023125"/>
    </source>
</evidence>
<dbReference type="InterPro" id="IPR029016">
    <property type="entry name" value="GAF-like_dom_sf"/>
</dbReference>
<dbReference type="PANTHER" id="PTHR30136">
    <property type="entry name" value="HELIX-TURN-HELIX TRANSCRIPTIONAL REGULATOR, ICLR FAMILY"/>
    <property type="match status" value="1"/>
</dbReference>
<keyword evidence="3" id="KW-0804">Transcription</keyword>
<dbReference type="Pfam" id="PF09339">
    <property type="entry name" value="HTH_IclR"/>
    <property type="match status" value="1"/>
</dbReference>
<dbReference type="PROSITE" id="PS51077">
    <property type="entry name" value="HTH_ICLR"/>
    <property type="match status" value="1"/>
</dbReference>
<evidence type="ECO:0000313" key="6">
    <source>
        <dbReference type="EMBL" id="PIL15601.1"/>
    </source>
</evidence>
<gene>
    <name evidence="6" type="ORF">P775_25830</name>
</gene>
<dbReference type="GO" id="GO:0003700">
    <property type="term" value="F:DNA-binding transcription factor activity"/>
    <property type="evidence" value="ECO:0007669"/>
    <property type="project" value="TreeGrafter"/>
</dbReference>
<evidence type="ECO:0000256" key="3">
    <source>
        <dbReference type="ARBA" id="ARBA00023163"/>
    </source>
</evidence>
<keyword evidence="1" id="KW-0805">Transcription regulation</keyword>
<dbReference type="InterPro" id="IPR050707">
    <property type="entry name" value="HTH_MetabolicPath_Reg"/>
</dbReference>
<dbReference type="InterPro" id="IPR014757">
    <property type="entry name" value="Tscrpt_reg_IclR_C"/>
</dbReference>
<dbReference type="InterPro" id="IPR005471">
    <property type="entry name" value="Tscrpt_reg_IclR_N"/>
</dbReference>
<dbReference type="PANTHER" id="PTHR30136:SF34">
    <property type="entry name" value="TRANSCRIPTIONAL REGULATOR"/>
    <property type="match status" value="1"/>
</dbReference>
<dbReference type="Proteomes" id="UP000231259">
    <property type="component" value="Unassembled WGS sequence"/>
</dbReference>
<evidence type="ECO:0008006" key="8">
    <source>
        <dbReference type="Google" id="ProtNLM"/>
    </source>
</evidence>
<dbReference type="OrthoDB" id="6057486at2"/>
<dbReference type="Gene3D" id="1.10.10.10">
    <property type="entry name" value="Winged helix-like DNA-binding domain superfamily/Winged helix DNA-binding domain"/>
    <property type="match status" value="1"/>
</dbReference>
<organism evidence="6 7">
    <name type="scientific">Puniceibacterium antarcticum</name>
    <dbReference type="NCBI Taxonomy" id="1206336"/>
    <lineage>
        <taxon>Bacteria</taxon>
        <taxon>Pseudomonadati</taxon>
        <taxon>Pseudomonadota</taxon>
        <taxon>Alphaproteobacteria</taxon>
        <taxon>Rhodobacterales</taxon>
        <taxon>Paracoccaceae</taxon>
        <taxon>Puniceibacterium</taxon>
    </lineage>
</organism>
<feature type="domain" description="IclR-ED" evidence="5">
    <location>
        <begin position="78"/>
        <end position="258"/>
    </location>
</feature>
<evidence type="ECO:0000256" key="1">
    <source>
        <dbReference type="ARBA" id="ARBA00023015"/>
    </source>
</evidence>
<dbReference type="PROSITE" id="PS51078">
    <property type="entry name" value="ICLR_ED"/>
    <property type="match status" value="1"/>
</dbReference>
<sequence>MPDKDADKSQNSLFVGTLSKGLRVLRAFDESHTSLSLAELVARTGLDKSAVQRLAYTLHVEGMLDKDPTSRRFRPSHAWLELAYAYYWSDPLIARAMPKLVALSRSIGETVNLAQMSGDHIIYALRLPNQRTQFAASIVGRRLPAIATAAGRVMLATWPQPEWETAVATWPIQAVTPKTVTDREEIRQDVEQAMRNGFTITANQMILNEISVALPIRGVDSRAQAAVQVSVSAHSFDFDRVRREILPALQDTANGILA</sequence>
<reference evidence="6 7" key="1">
    <citation type="submission" date="2013-09" db="EMBL/GenBank/DDBJ databases">
        <title>Genome sequencing of Phaeobacter antarcticus sp. nov. SM1211.</title>
        <authorList>
            <person name="Zhang X.-Y."/>
            <person name="Liu C."/>
            <person name="Chen X.-L."/>
            <person name="Xie B.-B."/>
            <person name="Qin Q.-L."/>
            <person name="Rong J.-C."/>
            <person name="Zhang Y.-Z."/>
        </authorList>
    </citation>
    <scope>NUCLEOTIDE SEQUENCE [LARGE SCALE GENOMIC DNA]</scope>
    <source>
        <strain evidence="6 7">SM1211</strain>
    </source>
</reference>
<dbReference type="GO" id="GO:0045892">
    <property type="term" value="P:negative regulation of DNA-templated transcription"/>
    <property type="evidence" value="ECO:0007669"/>
    <property type="project" value="TreeGrafter"/>
</dbReference>
<dbReference type="GO" id="GO:0003677">
    <property type="term" value="F:DNA binding"/>
    <property type="evidence" value="ECO:0007669"/>
    <property type="project" value="UniProtKB-KW"/>
</dbReference>
<dbReference type="InterPro" id="IPR036390">
    <property type="entry name" value="WH_DNA-bd_sf"/>
</dbReference>
<proteinExistence type="predicted"/>
<dbReference type="RefSeq" id="WP_099913468.1">
    <property type="nucleotide sequence ID" value="NZ_AWWI01000176.1"/>
</dbReference>